<dbReference type="RefSeq" id="WP_114590506.1">
    <property type="nucleotide sequence ID" value="NZ_CP031165.1"/>
</dbReference>
<proteinExistence type="predicted"/>
<accession>A0A346XU47</accession>
<evidence type="ECO:0000313" key="3">
    <source>
        <dbReference type="Proteomes" id="UP000264006"/>
    </source>
</evidence>
<feature type="signal peptide" evidence="1">
    <location>
        <begin position="1"/>
        <end position="19"/>
    </location>
</feature>
<evidence type="ECO:0000256" key="1">
    <source>
        <dbReference type="SAM" id="SignalP"/>
    </source>
</evidence>
<dbReference type="AlphaFoldDB" id="A0A346XU47"/>
<feature type="chain" id="PRO_5039123591" evidence="1">
    <location>
        <begin position="20"/>
        <end position="110"/>
    </location>
</feature>
<dbReference type="OrthoDB" id="9995412at2"/>
<evidence type="ECO:0000313" key="2">
    <source>
        <dbReference type="EMBL" id="AXV05744.1"/>
    </source>
</evidence>
<keyword evidence="3" id="KW-1185">Reference proteome</keyword>
<keyword evidence="1" id="KW-0732">Signal</keyword>
<name>A0A346XU47_9ACTN</name>
<protein>
    <submittedName>
        <fullName evidence="2">Uncharacterized protein</fullName>
    </submittedName>
</protein>
<dbReference type="EMBL" id="CP031165">
    <property type="protein sequence ID" value="AXV05744.1"/>
    <property type="molecule type" value="Genomic_DNA"/>
</dbReference>
<gene>
    <name evidence="2" type="ORF">DVS28_a1043</name>
</gene>
<sequence length="110" mass="11790">MQWTSMSRALLAVVLAASAAAGCGGTSSDAAAGDERLWFQGRILTAEEYDAAIESGVLPHNHGVVFLDGDHEMQQKYDGADGIIFRDLSEAQVFLDQRFGPDAPRLPGPR</sequence>
<dbReference type="Proteomes" id="UP000264006">
    <property type="component" value="Chromosome"/>
</dbReference>
<dbReference type="KEGG" id="euz:DVS28_a1043"/>
<reference evidence="2 3" key="1">
    <citation type="submission" date="2018-09" db="EMBL/GenBank/DDBJ databases">
        <title>Complete genome sequence of Euzebya sp. DY32-46 isolated from seawater of Pacific Ocean.</title>
        <authorList>
            <person name="Xu L."/>
            <person name="Wu Y.-H."/>
            <person name="Xu X.-W."/>
        </authorList>
    </citation>
    <scope>NUCLEOTIDE SEQUENCE [LARGE SCALE GENOMIC DNA]</scope>
    <source>
        <strain evidence="2 3">DY32-46</strain>
    </source>
</reference>
<organism evidence="2 3">
    <name type="scientific">Euzebya pacifica</name>
    <dbReference type="NCBI Taxonomy" id="1608957"/>
    <lineage>
        <taxon>Bacteria</taxon>
        <taxon>Bacillati</taxon>
        <taxon>Actinomycetota</taxon>
        <taxon>Nitriliruptoria</taxon>
        <taxon>Euzebyales</taxon>
    </lineage>
</organism>